<evidence type="ECO:0000313" key="3">
    <source>
        <dbReference type="Proteomes" id="UP000198660"/>
    </source>
</evidence>
<name>A0A1I6R9E9_9BACL</name>
<keyword evidence="1" id="KW-1133">Transmembrane helix</keyword>
<reference evidence="3" key="1">
    <citation type="submission" date="2016-10" db="EMBL/GenBank/DDBJ databases">
        <authorList>
            <person name="Varghese N."/>
            <person name="Submissions S."/>
        </authorList>
    </citation>
    <scope>NUCLEOTIDE SEQUENCE [LARGE SCALE GENOMIC DNA]</scope>
    <source>
        <strain evidence="3">DSM 45789</strain>
    </source>
</reference>
<protein>
    <recommendedName>
        <fullName evidence="4">Sporulation protein YjcA</fullName>
    </recommendedName>
</protein>
<gene>
    <name evidence="2" type="ORF">SAMN05444972_104281</name>
</gene>
<keyword evidence="1" id="KW-0812">Transmembrane</keyword>
<feature type="transmembrane region" description="Helical" evidence="1">
    <location>
        <begin position="82"/>
        <end position="102"/>
    </location>
</feature>
<dbReference type="AlphaFoldDB" id="A0A1I6R9E9"/>
<keyword evidence="3" id="KW-1185">Reference proteome</keyword>
<evidence type="ECO:0000256" key="1">
    <source>
        <dbReference type="SAM" id="Phobius"/>
    </source>
</evidence>
<dbReference type="RefSeq" id="WP_342743106.1">
    <property type="nucleotide sequence ID" value="NZ_FPAA01000004.1"/>
</dbReference>
<proteinExistence type="predicted"/>
<evidence type="ECO:0008006" key="4">
    <source>
        <dbReference type="Google" id="ProtNLM"/>
    </source>
</evidence>
<dbReference type="Proteomes" id="UP000198660">
    <property type="component" value="Unassembled WGS sequence"/>
</dbReference>
<dbReference type="Pfam" id="PF07098">
    <property type="entry name" value="DUF1360"/>
    <property type="match status" value="1"/>
</dbReference>
<accession>A0A1I6R9E9</accession>
<keyword evidence="1" id="KW-0472">Membrane</keyword>
<dbReference type="EMBL" id="FPAA01000004">
    <property type="protein sequence ID" value="SFS61180.1"/>
    <property type="molecule type" value="Genomic_DNA"/>
</dbReference>
<organism evidence="2 3">
    <name type="scientific">Marininema halotolerans</name>
    <dbReference type="NCBI Taxonomy" id="1155944"/>
    <lineage>
        <taxon>Bacteria</taxon>
        <taxon>Bacillati</taxon>
        <taxon>Bacillota</taxon>
        <taxon>Bacilli</taxon>
        <taxon>Bacillales</taxon>
        <taxon>Thermoactinomycetaceae</taxon>
        <taxon>Marininema</taxon>
    </lineage>
</organism>
<dbReference type="InterPro" id="IPR010773">
    <property type="entry name" value="Mycophage_PG1_Gp7"/>
</dbReference>
<evidence type="ECO:0000313" key="2">
    <source>
        <dbReference type="EMBL" id="SFS61180.1"/>
    </source>
</evidence>
<feature type="transmembrane region" description="Helical" evidence="1">
    <location>
        <begin position="108"/>
        <end position="127"/>
    </location>
</feature>
<sequence length="128" mass="14609">MERSSHLNHCEGKRKVENLSWMHFSILILASFRLTHLIVYDEITSFLRNPFLTVTMEPDGNGGWVRKVDIKGTGFRGWMGKLLSCHWCVGIWSTLILVIMFYQLPYSFPFILVLAIAGAAAVVQTYAE</sequence>